<name>A0A2A9DSV6_9CORY</name>
<evidence type="ECO:0000256" key="3">
    <source>
        <dbReference type="ARBA" id="ARBA00022475"/>
    </source>
</evidence>
<dbReference type="STRING" id="1724.GCA_001044175_02008"/>
<evidence type="ECO:0000256" key="7">
    <source>
        <dbReference type="SAM" id="MobiDB-lite"/>
    </source>
</evidence>
<feature type="compositionally biased region" description="Basic and acidic residues" evidence="7">
    <location>
        <begin position="9"/>
        <end position="18"/>
    </location>
</feature>
<dbReference type="RefSeq" id="WP_048380458.1">
    <property type="nucleotide sequence ID" value="NZ_LDYE01000007.1"/>
</dbReference>
<proteinExistence type="inferred from homology"/>
<dbReference type="EMBL" id="PDJF01000001">
    <property type="protein sequence ID" value="PFG28999.1"/>
    <property type="molecule type" value="Genomic_DNA"/>
</dbReference>
<dbReference type="AlphaFoldDB" id="A0A2A9DSV6"/>
<feature type="transmembrane region" description="Helical" evidence="8">
    <location>
        <begin position="217"/>
        <end position="238"/>
    </location>
</feature>
<evidence type="ECO:0000256" key="1">
    <source>
        <dbReference type="ARBA" id="ARBA00004651"/>
    </source>
</evidence>
<comment type="similarity">
    <text evidence="2">Belongs to the NrfD family.</text>
</comment>
<evidence type="ECO:0000256" key="4">
    <source>
        <dbReference type="ARBA" id="ARBA00022692"/>
    </source>
</evidence>
<dbReference type="OrthoDB" id="112837at2"/>
<evidence type="ECO:0000256" key="8">
    <source>
        <dbReference type="SAM" id="Phobius"/>
    </source>
</evidence>
<comment type="caution">
    <text evidence="9">The sequence shown here is derived from an EMBL/GenBank/DDBJ whole genome shotgun (WGS) entry which is preliminary data.</text>
</comment>
<feature type="transmembrane region" description="Helical" evidence="8">
    <location>
        <begin position="67"/>
        <end position="86"/>
    </location>
</feature>
<feature type="compositionally biased region" description="Basic residues" evidence="7">
    <location>
        <begin position="19"/>
        <end position="31"/>
    </location>
</feature>
<feature type="transmembrane region" description="Helical" evidence="8">
    <location>
        <begin position="135"/>
        <end position="156"/>
    </location>
</feature>
<dbReference type="PANTHER" id="PTHR34856:SF2">
    <property type="entry name" value="PROTEIN NRFD"/>
    <property type="match status" value="1"/>
</dbReference>
<dbReference type="Gene3D" id="1.20.1630.10">
    <property type="entry name" value="Formate dehydrogenase/DMSO reductase domain"/>
    <property type="match status" value="1"/>
</dbReference>
<reference evidence="9 10" key="1">
    <citation type="submission" date="2017-10" db="EMBL/GenBank/DDBJ databases">
        <title>Sequencing the genomes of 1000 actinobacteria strains.</title>
        <authorList>
            <person name="Klenk H.-P."/>
        </authorList>
    </citation>
    <scope>NUCLEOTIDE SEQUENCE [LARGE SCALE GENOMIC DNA]</scope>
    <source>
        <strain evidence="9 10">DSM 20688</strain>
    </source>
</reference>
<comment type="subcellular location">
    <subcellularLocation>
        <location evidence="1">Cell membrane</location>
        <topology evidence="1">Multi-pass membrane protein</topology>
    </subcellularLocation>
</comment>
<keyword evidence="4 8" id="KW-0812">Transmembrane</keyword>
<dbReference type="InterPro" id="IPR005614">
    <property type="entry name" value="NrfD-like"/>
</dbReference>
<accession>A0A2A9DSV6</accession>
<feature type="transmembrane region" description="Helical" evidence="8">
    <location>
        <begin position="176"/>
        <end position="197"/>
    </location>
</feature>
<dbReference type="Pfam" id="PF03916">
    <property type="entry name" value="NrfD"/>
    <property type="match status" value="1"/>
</dbReference>
<keyword evidence="6 8" id="KW-0472">Membrane</keyword>
<gene>
    <name evidence="9" type="ORF">ATK06_2130</name>
</gene>
<organism evidence="9 10">
    <name type="scientific">Corynebacterium renale</name>
    <dbReference type="NCBI Taxonomy" id="1724"/>
    <lineage>
        <taxon>Bacteria</taxon>
        <taxon>Bacillati</taxon>
        <taxon>Actinomycetota</taxon>
        <taxon>Actinomycetes</taxon>
        <taxon>Mycobacteriales</taxon>
        <taxon>Corynebacteriaceae</taxon>
        <taxon>Corynebacterium</taxon>
    </lineage>
</organism>
<keyword evidence="5 8" id="KW-1133">Transmembrane helix</keyword>
<keyword evidence="10" id="KW-1185">Reference proteome</keyword>
<evidence type="ECO:0000256" key="2">
    <source>
        <dbReference type="ARBA" id="ARBA00008929"/>
    </source>
</evidence>
<evidence type="ECO:0000313" key="9">
    <source>
        <dbReference type="EMBL" id="PFG28999.1"/>
    </source>
</evidence>
<evidence type="ECO:0000313" key="10">
    <source>
        <dbReference type="Proteomes" id="UP000221653"/>
    </source>
</evidence>
<protein>
    <submittedName>
        <fullName evidence="9">Polysulfide reductase NrfD</fullName>
    </submittedName>
</protein>
<dbReference type="InterPro" id="IPR052049">
    <property type="entry name" value="Electron_transfer_protein"/>
</dbReference>
<dbReference type="GO" id="GO:0005886">
    <property type="term" value="C:plasma membrane"/>
    <property type="evidence" value="ECO:0007669"/>
    <property type="project" value="UniProtKB-SubCell"/>
</dbReference>
<evidence type="ECO:0000256" key="6">
    <source>
        <dbReference type="ARBA" id="ARBA00023136"/>
    </source>
</evidence>
<sequence length="366" mass="39372">MSSFDYDFDEARPPERKRYFGGKKKKKKKKANVSGDGGQEMMMVPDAEFDSYYGRSIVKPPPWEWPIAGYLFLGGVAGGSAILAEGGRRTGRPRLRRNGRILSLATVGLGSLFLVEDLGRPSRFLNMMRVVKLSSPMSLGSWILASFATSLAMPALTELDKITYRKFPLPKFVRRFIHWSAKPAGTVAAGLGGLLATYTSVLLGGTSNPAWSGARKYLPFLFASSASLAAGGATMLVTPVSEAGPARKFALAGAAGDILVTKLMDKGMHPVENEPYHTGKPGQWMHWAEILVITGALSTATIGRNQVGAAVSGAMLMTASALTRFGVVYAGLESTKDPKYVVEPQRDRLKARQEQGITGDSITTAF</sequence>
<feature type="region of interest" description="Disordered" evidence="7">
    <location>
        <begin position="1"/>
        <end position="39"/>
    </location>
</feature>
<keyword evidence="3" id="KW-1003">Cell membrane</keyword>
<dbReference type="Proteomes" id="UP000221653">
    <property type="component" value="Unassembled WGS sequence"/>
</dbReference>
<evidence type="ECO:0000256" key="5">
    <source>
        <dbReference type="ARBA" id="ARBA00022989"/>
    </source>
</evidence>
<dbReference type="PANTHER" id="PTHR34856">
    <property type="entry name" value="PROTEIN NRFD"/>
    <property type="match status" value="1"/>
</dbReference>